<evidence type="ECO:0000313" key="1">
    <source>
        <dbReference type="EMBL" id="KIO76145.1"/>
    </source>
</evidence>
<accession>A0A0D0GJ34</accession>
<dbReference type="OrthoDB" id="9766256at2"/>
<dbReference type="Gene3D" id="1.25.40.390">
    <property type="match status" value="1"/>
</dbReference>
<dbReference type="STRING" id="1503925.TH53_16670"/>
<dbReference type="PROSITE" id="PS51257">
    <property type="entry name" value="PROKAR_LIPOPROTEIN"/>
    <property type="match status" value="1"/>
</dbReference>
<dbReference type="InterPro" id="IPR041662">
    <property type="entry name" value="SusD-like_2"/>
</dbReference>
<organism evidence="1 2">
    <name type="scientific">Pedobacter lusitanus</name>
    <dbReference type="NCBI Taxonomy" id="1503925"/>
    <lineage>
        <taxon>Bacteria</taxon>
        <taxon>Pseudomonadati</taxon>
        <taxon>Bacteroidota</taxon>
        <taxon>Sphingobacteriia</taxon>
        <taxon>Sphingobacteriales</taxon>
        <taxon>Sphingobacteriaceae</taxon>
        <taxon>Pedobacter</taxon>
    </lineage>
</organism>
<evidence type="ECO:0000313" key="2">
    <source>
        <dbReference type="Proteomes" id="UP000032049"/>
    </source>
</evidence>
<dbReference type="SUPFAM" id="SSF48452">
    <property type="entry name" value="TPR-like"/>
    <property type="match status" value="1"/>
</dbReference>
<name>A0A0D0GJ34_9SPHI</name>
<comment type="caution">
    <text evidence="1">The sequence shown here is derived from an EMBL/GenBank/DDBJ whole genome shotgun (WGS) entry which is preliminary data.</text>
</comment>
<gene>
    <name evidence="1" type="ORF">TH53_16670</name>
</gene>
<reference evidence="1 2" key="1">
    <citation type="submission" date="2015-01" db="EMBL/GenBank/DDBJ databases">
        <title>Draft genome sequence of Pedobacter sp. NL19 isolated from sludge of an effluent treatment pond in an abandoned uranium mine.</title>
        <authorList>
            <person name="Santos T."/>
            <person name="Caetano T."/>
            <person name="Covas C."/>
            <person name="Cruz A."/>
            <person name="Mendo S."/>
        </authorList>
    </citation>
    <scope>NUCLEOTIDE SEQUENCE [LARGE SCALE GENOMIC DNA]</scope>
    <source>
        <strain evidence="1 2">NL19</strain>
    </source>
</reference>
<keyword evidence="2" id="KW-1185">Reference proteome</keyword>
<proteinExistence type="predicted"/>
<dbReference type="Proteomes" id="UP000032049">
    <property type="component" value="Unassembled WGS sequence"/>
</dbReference>
<dbReference type="AlphaFoldDB" id="A0A0D0GJ34"/>
<dbReference type="EMBL" id="JXRA01000072">
    <property type="protein sequence ID" value="KIO76145.1"/>
    <property type="molecule type" value="Genomic_DNA"/>
</dbReference>
<sequence>MKFKNYTICLILCLAISSCKKGFQELNVNPNTSAKALPQALLAPAISSIVKANMSRSQRLTNELMQVTVDMGDTDGKIFRYDIRKSEADYLWNSWYLELSNFNDIYAGGEQLGSNSFKGIALICQAYVFSLLTDTYGDIPYFNATKAKDGIFMPEFDRQEVIYQDLFKKLETANELLKTGTNIPSSSDPLYGGNVANWRKFGNTLYLRLLMRISAKSPGQAAAKIKDIVELNSANYPIINSNAESAALRWSGTAPYVSPFATWRPADWYTPKLADFFVNNLKEWGDPRIARWATIYNGKYEGIPSGYPVGQAPEGKSTLPVALQSEPLLGNILNYAELQFLLAEAAAKGWITAGTAKSYYENGVTNGITYWGYTVPENYLAGADVKWGDNLALENQLELIHVQKYYSLFMTGMEQWFEYRRTGHPYLPKGPGLLNNGQMPSRLNYPVYVQSTNGANYSAAVAIQGADDIYTKVWWQKP</sequence>
<dbReference type="InterPro" id="IPR011990">
    <property type="entry name" value="TPR-like_helical_dom_sf"/>
</dbReference>
<protein>
    <recommendedName>
        <fullName evidence="3">SusD/RagB family nutrient-binding outer membrane lipoprotein</fullName>
    </recommendedName>
</protein>
<evidence type="ECO:0008006" key="3">
    <source>
        <dbReference type="Google" id="ProtNLM"/>
    </source>
</evidence>
<dbReference type="Pfam" id="PF12771">
    <property type="entry name" value="SusD-like_2"/>
    <property type="match status" value="1"/>
</dbReference>
<dbReference type="RefSeq" id="WP_041883502.1">
    <property type="nucleotide sequence ID" value="NZ_CP157278.1"/>
</dbReference>